<evidence type="ECO:0008006" key="3">
    <source>
        <dbReference type="Google" id="ProtNLM"/>
    </source>
</evidence>
<dbReference type="Proteomes" id="UP001576762">
    <property type="component" value="Unassembled WGS sequence"/>
</dbReference>
<accession>A0ABV4W4J9</accession>
<name>A0ABV4W4J9_9GAMM</name>
<reference evidence="1 2" key="1">
    <citation type="submission" date="2024-09" db="EMBL/GenBank/DDBJ databases">
        <title>Draft genome sequences of 6 high pH adapted Marinobacter shengliensis sp. isolated from Mariana forearc serpentinite mud volcanoes.</title>
        <authorList>
            <person name="Elkassas S."/>
            <person name="Serres M."/>
            <person name="Michael N."/>
            <person name="Amina P."/>
            <person name="Teodora Z."/>
            <person name="Julie H."/>
        </authorList>
    </citation>
    <scope>NUCLEOTIDE SEQUENCE [LARGE SCALE GENOMIC DNA]</scope>
    <source>
        <strain evidence="1 2">EB4</strain>
    </source>
</reference>
<proteinExistence type="predicted"/>
<organism evidence="1 2">
    <name type="scientific">Marinobacter shengliensis</name>
    <dbReference type="NCBI Taxonomy" id="1389223"/>
    <lineage>
        <taxon>Bacteria</taxon>
        <taxon>Pseudomonadati</taxon>
        <taxon>Pseudomonadota</taxon>
        <taxon>Gammaproteobacteria</taxon>
        <taxon>Pseudomonadales</taxon>
        <taxon>Marinobacteraceae</taxon>
        <taxon>Marinobacter</taxon>
    </lineage>
</organism>
<dbReference type="RefSeq" id="WP_374813041.1">
    <property type="nucleotide sequence ID" value="NZ_JBHFLD010000004.1"/>
</dbReference>
<gene>
    <name evidence="1" type="ORF">ACE05E_04435</name>
</gene>
<protein>
    <recommendedName>
        <fullName evidence="3">Integrase</fullName>
    </recommendedName>
</protein>
<sequence>MPAGRVSCCIDCYWARTARNRLAIDREAFTSFYMAREFDRFGNWLLATYGSKTAALSIHRYITFFLEVEKTWGSFPGYRSLVDHFKAEGLRRIRRPMRWLSETHKIRPNPAVREETSERARLENILARHPKQTITGQALHSYMAKLQARLSEGKTTIRSIRLALTPAEGLSRIVVQAGLGLPSQNLLDAYLRDRPGQKAAITGFINFLNSEYKINLTARVDPKLTRQNRRKKLEQALATMMQNELKGAQFLEQWAPVALEYFHNVKIPKRLLRSLLESAECVDDLGVNVIVNGQACYIPVPIKGHPTNHEFFQKSCL</sequence>
<evidence type="ECO:0000313" key="2">
    <source>
        <dbReference type="Proteomes" id="UP001576762"/>
    </source>
</evidence>
<evidence type="ECO:0000313" key="1">
    <source>
        <dbReference type="EMBL" id="MFB2714724.1"/>
    </source>
</evidence>
<dbReference type="EMBL" id="JBHFLD010000004">
    <property type="protein sequence ID" value="MFB2714724.1"/>
    <property type="molecule type" value="Genomic_DNA"/>
</dbReference>
<comment type="caution">
    <text evidence="1">The sequence shown here is derived from an EMBL/GenBank/DDBJ whole genome shotgun (WGS) entry which is preliminary data.</text>
</comment>
<keyword evidence="2" id="KW-1185">Reference proteome</keyword>